<accession>A0ABU5VV89</accession>
<dbReference type="PANTHER" id="PTHR43586">
    <property type="entry name" value="CYSTEINE DESULFURASE"/>
    <property type="match status" value="1"/>
</dbReference>
<sequence>MDLATTSLVEKEYAHLKTLYFNSAYFGPSPIRAKETITKAMNRELDPSFYAYDDWMSISEKLRVKFADLIQVSPDTITHSTSSSDVVNIIANGYVFEKGDRVAAIDRDYPSNILPWMLAERHHKFSFDKLELGSQVVPTPDWLERNLKPQTKIFNMSYVAFDTGKKIDLLSIGKFLKSKDILFVVDATQALGGLEITQEELSYIDVLTVSSYKWMLGPYGHAFAYFSQKAQDSIYHLNANWILSPNSKQVYNLLDYTTETLPGARQYDRGQAANLLCSGCLEGSLSFLQEVGLETIRKHNAEVRDHFLEHYPKNKYTLVTPLDHMANIVCMKASNQGDSIALESELKNRNIDVSVRQGNMRLSFHIFNTKAQVEELIKGMDSV</sequence>
<keyword evidence="3" id="KW-0808">Transferase</keyword>
<dbReference type="GO" id="GO:0008483">
    <property type="term" value="F:transaminase activity"/>
    <property type="evidence" value="ECO:0007669"/>
    <property type="project" value="UniProtKB-KW"/>
</dbReference>
<dbReference type="InterPro" id="IPR000192">
    <property type="entry name" value="Aminotrans_V_dom"/>
</dbReference>
<protein>
    <submittedName>
        <fullName evidence="3">Aminotransferase class V-fold PLP-dependent enzyme</fullName>
    </submittedName>
</protein>
<evidence type="ECO:0000313" key="4">
    <source>
        <dbReference type="Proteomes" id="UP001302274"/>
    </source>
</evidence>
<dbReference type="RefSeq" id="WP_323576742.1">
    <property type="nucleotide sequence ID" value="NZ_JAYGJQ010000002.1"/>
</dbReference>
<dbReference type="SUPFAM" id="SSF53383">
    <property type="entry name" value="PLP-dependent transferases"/>
    <property type="match status" value="1"/>
</dbReference>
<dbReference type="PANTHER" id="PTHR43586:SF8">
    <property type="entry name" value="CYSTEINE DESULFURASE 1, CHLOROPLASTIC"/>
    <property type="match status" value="1"/>
</dbReference>
<organism evidence="3 4">
    <name type="scientific">Bacteriovorax antarcticus</name>
    <dbReference type="NCBI Taxonomy" id="3088717"/>
    <lineage>
        <taxon>Bacteria</taxon>
        <taxon>Pseudomonadati</taxon>
        <taxon>Bdellovibrionota</taxon>
        <taxon>Bacteriovoracia</taxon>
        <taxon>Bacteriovoracales</taxon>
        <taxon>Bacteriovoracaceae</taxon>
        <taxon>Bacteriovorax</taxon>
    </lineage>
</organism>
<dbReference type="InterPro" id="IPR015422">
    <property type="entry name" value="PyrdxlP-dep_Trfase_small"/>
</dbReference>
<dbReference type="Gene3D" id="3.90.1150.10">
    <property type="entry name" value="Aspartate Aminotransferase, domain 1"/>
    <property type="match status" value="1"/>
</dbReference>
<evidence type="ECO:0000256" key="1">
    <source>
        <dbReference type="ARBA" id="ARBA00022898"/>
    </source>
</evidence>
<dbReference type="EMBL" id="JAYGJQ010000002">
    <property type="protein sequence ID" value="MEA9356847.1"/>
    <property type="molecule type" value="Genomic_DNA"/>
</dbReference>
<dbReference type="Proteomes" id="UP001302274">
    <property type="component" value="Unassembled WGS sequence"/>
</dbReference>
<dbReference type="InterPro" id="IPR015424">
    <property type="entry name" value="PyrdxlP-dep_Trfase"/>
</dbReference>
<gene>
    <name evidence="3" type="ORF">SHI21_11550</name>
</gene>
<feature type="domain" description="Aminotransferase class V" evidence="2">
    <location>
        <begin position="56"/>
        <end position="376"/>
    </location>
</feature>
<evidence type="ECO:0000259" key="2">
    <source>
        <dbReference type="Pfam" id="PF00266"/>
    </source>
</evidence>
<dbReference type="InterPro" id="IPR015421">
    <property type="entry name" value="PyrdxlP-dep_Trfase_major"/>
</dbReference>
<name>A0ABU5VV89_9BACT</name>
<keyword evidence="4" id="KW-1185">Reference proteome</keyword>
<comment type="caution">
    <text evidence="3">The sequence shown here is derived from an EMBL/GenBank/DDBJ whole genome shotgun (WGS) entry which is preliminary data.</text>
</comment>
<reference evidence="3 4" key="1">
    <citation type="submission" date="2023-11" db="EMBL/GenBank/DDBJ databases">
        <title>A Novel Polar Bacteriovorax (B. antarcticus) Isolated from the Biocrust in Antarctica.</title>
        <authorList>
            <person name="Mun W."/>
            <person name="Choi S.Y."/>
            <person name="Mitchell R.J."/>
        </authorList>
    </citation>
    <scope>NUCLEOTIDE SEQUENCE [LARGE SCALE GENOMIC DNA]</scope>
    <source>
        <strain evidence="3 4">PP10</strain>
    </source>
</reference>
<keyword evidence="3" id="KW-0032">Aminotransferase</keyword>
<dbReference type="Gene3D" id="3.40.640.10">
    <property type="entry name" value="Type I PLP-dependent aspartate aminotransferase-like (Major domain)"/>
    <property type="match status" value="1"/>
</dbReference>
<proteinExistence type="predicted"/>
<evidence type="ECO:0000313" key="3">
    <source>
        <dbReference type="EMBL" id="MEA9356847.1"/>
    </source>
</evidence>
<dbReference type="Pfam" id="PF00266">
    <property type="entry name" value="Aminotran_5"/>
    <property type="match status" value="1"/>
</dbReference>
<keyword evidence="1" id="KW-0663">Pyridoxal phosphate</keyword>